<dbReference type="InParanoid" id="A0A136IVQ1"/>
<gene>
    <name evidence="2" type="ORF">Micbo1qcDRAFT_213389</name>
</gene>
<dbReference type="InterPro" id="IPR056632">
    <property type="entry name" value="DUF7730"/>
</dbReference>
<dbReference type="EMBL" id="KQ964256">
    <property type="protein sequence ID" value="KXJ89070.1"/>
    <property type="molecule type" value="Genomic_DNA"/>
</dbReference>
<evidence type="ECO:0000313" key="2">
    <source>
        <dbReference type="EMBL" id="KXJ89070.1"/>
    </source>
</evidence>
<evidence type="ECO:0000259" key="1">
    <source>
        <dbReference type="Pfam" id="PF24864"/>
    </source>
</evidence>
<accession>A0A136IVQ1</accession>
<dbReference type="Pfam" id="PF24864">
    <property type="entry name" value="DUF7730"/>
    <property type="match status" value="1"/>
</dbReference>
<organism evidence="2 3">
    <name type="scientific">Microdochium bolleyi</name>
    <dbReference type="NCBI Taxonomy" id="196109"/>
    <lineage>
        <taxon>Eukaryota</taxon>
        <taxon>Fungi</taxon>
        <taxon>Dikarya</taxon>
        <taxon>Ascomycota</taxon>
        <taxon>Pezizomycotina</taxon>
        <taxon>Sordariomycetes</taxon>
        <taxon>Xylariomycetidae</taxon>
        <taxon>Xylariales</taxon>
        <taxon>Microdochiaceae</taxon>
        <taxon>Microdochium</taxon>
    </lineage>
</organism>
<sequence>MLPADDDLDSIQNQMDVEYDRQRRKQLREWHMRLRSSWGCRHWRCEQRTWRPAHGIDKIGFMSLMTVCKRLYPEVAQSIFENHKFMFNDIASAHEFLVGNTVPFTRHIRDMELTFNMGQYHYEPFLPEPDVLAGQQHDVGCRPFGNWVNDIWEALGAMTCLHNVRISFDVHDRGVWRKIPERNVTKALKHLRVKHDFTVELPSKLQIIAPRLQGQTLEEDEETNFQIIRRPRLRYWKFDSDRIERFSWELGVDPVSGRESCYIAVLKNTTYVPTVQAPYNNPHLD</sequence>
<proteinExistence type="predicted"/>
<name>A0A136IVQ1_9PEZI</name>
<feature type="domain" description="DUF7730" evidence="1">
    <location>
        <begin position="39"/>
        <end position="204"/>
    </location>
</feature>
<keyword evidence="3" id="KW-1185">Reference proteome</keyword>
<evidence type="ECO:0000313" key="3">
    <source>
        <dbReference type="Proteomes" id="UP000070501"/>
    </source>
</evidence>
<reference evidence="3" key="1">
    <citation type="submission" date="2016-02" db="EMBL/GenBank/DDBJ databases">
        <title>Draft genome sequence of Microdochium bolleyi, a fungal endophyte of beachgrass.</title>
        <authorList>
            <consortium name="DOE Joint Genome Institute"/>
            <person name="David A.S."/>
            <person name="May G."/>
            <person name="Haridas S."/>
            <person name="Lim J."/>
            <person name="Wang M."/>
            <person name="Labutti K."/>
            <person name="Lipzen A."/>
            <person name="Barry K."/>
            <person name="Grigoriev I.V."/>
        </authorList>
    </citation>
    <scope>NUCLEOTIDE SEQUENCE [LARGE SCALE GENOMIC DNA]</scope>
    <source>
        <strain evidence="3">J235TASD1</strain>
    </source>
</reference>
<dbReference type="AlphaFoldDB" id="A0A136IVQ1"/>
<dbReference type="OrthoDB" id="4757095at2759"/>
<protein>
    <recommendedName>
        <fullName evidence="1">DUF7730 domain-containing protein</fullName>
    </recommendedName>
</protein>
<dbReference type="Proteomes" id="UP000070501">
    <property type="component" value="Unassembled WGS sequence"/>
</dbReference>